<proteinExistence type="predicted"/>
<protein>
    <submittedName>
        <fullName evidence="1">Uncharacterized protein</fullName>
    </submittedName>
</protein>
<name>A0A3Q7G431_SOLLC</name>
<sequence length="92" mass="10216">MKLLSPKIKQKGKKAIYKDELTVKNPNSSSFLKKSCFAEFPGDWPEVGVAIVICFVLQLYSTETTIAISIKDQYCFGTATQLLGSYCGRKTV</sequence>
<reference evidence="1" key="1">
    <citation type="journal article" date="2012" name="Nature">
        <title>The tomato genome sequence provides insights into fleshy fruit evolution.</title>
        <authorList>
            <consortium name="Tomato Genome Consortium"/>
        </authorList>
    </citation>
    <scope>NUCLEOTIDE SEQUENCE [LARGE SCALE GENOMIC DNA]</scope>
    <source>
        <strain evidence="1">cv. Heinz 1706</strain>
    </source>
</reference>
<accession>A0A3Q7G431</accession>
<dbReference type="Proteomes" id="UP000004994">
    <property type="component" value="Chromosome 3"/>
</dbReference>
<evidence type="ECO:0000313" key="1">
    <source>
        <dbReference type="EnsemblPlants" id="Solyc03g026155.1.1"/>
    </source>
</evidence>
<organism evidence="1">
    <name type="scientific">Solanum lycopersicum</name>
    <name type="common">Tomato</name>
    <name type="synonym">Lycopersicon esculentum</name>
    <dbReference type="NCBI Taxonomy" id="4081"/>
    <lineage>
        <taxon>Eukaryota</taxon>
        <taxon>Viridiplantae</taxon>
        <taxon>Streptophyta</taxon>
        <taxon>Embryophyta</taxon>
        <taxon>Tracheophyta</taxon>
        <taxon>Spermatophyta</taxon>
        <taxon>Magnoliopsida</taxon>
        <taxon>eudicotyledons</taxon>
        <taxon>Gunneridae</taxon>
        <taxon>Pentapetalae</taxon>
        <taxon>asterids</taxon>
        <taxon>lamiids</taxon>
        <taxon>Solanales</taxon>
        <taxon>Solanaceae</taxon>
        <taxon>Solanoideae</taxon>
        <taxon>Solaneae</taxon>
        <taxon>Solanum</taxon>
        <taxon>Solanum subgen. Lycopersicon</taxon>
    </lineage>
</organism>
<reference evidence="1" key="2">
    <citation type="submission" date="2019-01" db="UniProtKB">
        <authorList>
            <consortium name="EnsemblPlants"/>
        </authorList>
    </citation>
    <scope>IDENTIFICATION</scope>
    <source>
        <strain evidence="1">cv. Heinz 1706</strain>
    </source>
</reference>
<dbReference type="Gramene" id="Solyc03g026155.1.1">
    <property type="protein sequence ID" value="Solyc03g026155.1.1"/>
    <property type="gene ID" value="Solyc03g026155.1"/>
</dbReference>
<dbReference type="AlphaFoldDB" id="A0A3Q7G431"/>
<dbReference type="InParanoid" id="A0A3Q7G431"/>
<keyword evidence="2" id="KW-1185">Reference proteome</keyword>
<evidence type="ECO:0000313" key="2">
    <source>
        <dbReference type="Proteomes" id="UP000004994"/>
    </source>
</evidence>
<dbReference type="EnsemblPlants" id="Solyc03g026155.1.1">
    <property type="protein sequence ID" value="Solyc03g026155.1.1"/>
    <property type="gene ID" value="Solyc03g026155.1"/>
</dbReference>